<evidence type="ECO:0000313" key="2">
    <source>
        <dbReference type="Proteomes" id="UP000595917"/>
    </source>
</evidence>
<sequence length="367" mass="41578">MGADHGETVLQKPISEYAQYIKNLIPANIPGTYALKPMFENIAGEEKIRDGIAAFRDFLYVFCDRLISDGHAYAKPQRTKNPANYPFLHDLNYLLIDIGYHGKLAGDGGSISVADIPSFADPKPKLSAPKQTECLRFLRLCGFAFTGIDLEKKARIISQVLPAEVSYPANPILLTGLKALSIAAKELWVRFYNTADNLFRCDYRVLKAEDTDVFDVLKDFLHPLPKKIQTFALELHRRYTDRGMTCVTLNDEAVHFAYSYTKNSRRTLSTRDIYQQRIWEFALSMQYGYCLVVRSKRIDKHPDVIKGFPLPLQERIARGYGCDRKLYNAPCQGGCQGIRIPLDDSILPISRDIETWLDHETPGSSGK</sequence>
<dbReference type="EMBL" id="CP067089">
    <property type="protein sequence ID" value="QQO07644.1"/>
    <property type="molecule type" value="Genomic_DNA"/>
</dbReference>
<proteinExistence type="predicted"/>
<dbReference type="RefSeq" id="WP_215624950.1">
    <property type="nucleotide sequence ID" value="NZ_CP067089.2"/>
</dbReference>
<protein>
    <submittedName>
        <fullName evidence="1">Uncharacterized protein</fullName>
    </submittedName>
</protein>
<name>A0A7T7XJN0_9SPIR</name>
<dbReference type="KEGG" id="bhc:JFL75_11870"/>
<accession>A0A7T7XJN0</accession>
<keyword evidence="2" id="KW-1185">Reference proteome</keyword>
<organism evidence="1 2">
    <name type="scientific">Breznakiella homolactica</name>
    <dbReference type="NCBI Taxonomy" id="2798577"/>
    <lineage>
        <taxon>Bacteria</taxon>
        <taxon>Pseudomonadati</taxon>
        <taxon>Spirochaetota</taxon>
        <taxon>Spirochaetia</taxon>
        <taxon>Spirochaetales</taxon>
        <taxon>Breznakiellaceae</taxon>
        <taxon>Breznakiella</taxon>
    </lineage>
</organism>
<reference evidence="1" key="1">
    <citation type="submission" date="2021-01" db="EMBL/GenBank/DDBJ databases">
        <title>Description of Breznakiella homolactica.</title>
        <authorList>
            <person name="Song Y."/>
            <person name="Brune A."/>
        </authorList>
    </citation>
    <scope>NUCLEOTIDE SEQUENCE</scope>
    <source>
        <strain evidence="1">RmG30</strain>
    </source>
</reference>
<gene>
    <name evidence="1" type="ORF">JFL75_11870</name>
</gene>
<dbReference type="AlphaFoldDB" id="A0A7T7XJN0"/>
<dbReference type="Proteomes" id="UP000595917">
    <property type="component" value="Chromosome"/>
</dbReference>
<evidence type="ECO:0000313" key="1">
    <source>
        <dbReference type="EMBL" id="QQO07644.1"/>
    </source>
</evidence>